<dbReference type="OrthoDB" id="437922at2759"/>
<proteinExistence type="predicted"/>
<evidence type="ECO:0000256" key="1">
    <source>
        <dbReference type="SAM" id="MobiDB-lite"/>
    </source>
</evidence>
<comment type="caution">
    <text evidence="2">The sequence shown here is derived from an EMBL/GenBank/DDBJ whole genome shotgun (WGS) entry which is preliminary data.</text>
</comment>
<gene>
    <name evidence="2" type="ORF">FVE85_2506</name>
</gene>
<dbReference type="EMBL" id="VRMN01000013">
    <property type="protein sequence ID" value="KAA8491491.1"/>
    <property type="molecule type" value="Genomic_DNA"/>
</dbReference>
<keyword evidence="3" id="KW-1185">Reference proteome</keyword>
<evidence type="ECO:0008006" key="4">
    <source>
        <dbReference type="Google" id="ProtNLM"/>
    </source>
</evidence>
<feature type="region of interest" description="Disordered" evidence="1">
    <location>
        <begin position="136"/>
        <end position="157"/>
    </location>
</feature>
<dbReference type="InterPro" id="IPR024420">
    <property type="entry name" value="TRAPP_III_complex_Trs85"/>
</dbReference>
<dbReference type="PANTHER" id="PTHR12975:SF6">
    <property type="entry name" value="TRAFFICKING PROTEIN PARTICLE COMPLEX SUBUNIT 8"/>
    <property type="match status" value="1"/>
</dbReference>
<name>A0A5J4YJ68_PORPP</name>
<sequence>MDDGHGIRVAARRVRVLVRSTPACDLLVREASGGRWTSLGRALQHRQLEQQCGENKLTPRRHEALREHGATEGSARTPVQSVSSMDAGGMTLLHQEKGELGEDRHGTIPRAAFEIDAPLSPQPLPRKAIALAAKSNHLQGGSSSPNPPVQDFRPRPAAPAFGVTYATIRDLHDEDPDHQLAGVRLRDEISEWTSTSARSVGRSFEDLSVQADAKQQAARVFHALASALQTQTDKNHIEPLNQPLAVVVAAWVGETNLVSSLNALLTPPLAELPASYSQNLYSLSSAARFVFLIQRDSSIEENERALRALAKVNAEVNCTNMHVAILGRKEQNMEGDDEPVAKVGKSEATHSAAFERALGEAVDAVIVRWTREEVDAKCSQLLAYADRVRKGVKNTLKSWFRSSDKTRNGIVLTTSGDVRFLYDSVEFKLHFLADLLYMQGAYEPALSHYRLVAQDYKANRAALPGAYASLMCAHTLLLLPASSRREVAACLESAIEAFLESAHVAGASLAVLQLARFYALHERHELAKACVLRFLSHITNEGGPGVSSQTGPDSARAVPSAPSSMPAKSRSPHGTFRHSLLEEIAIGILMYRCAELHVCDSTGSKSESNGSSLAGRRSYMRKARLYTLFAAERLKVLGIVDFAQHLFGLIYCDLDARDSRGQEAQPQKHSRSLQFAMSWAEAKDEVLLSMCELELAKTPLSRQDASFVLRSISDILGTLKNSARMNRRSSSSMVPRFQDRLFLCLCKAVLALSASKIQTRATKEEQDCDGWEEDYVDFPLVADAGAMVRTLDSRRQISEISSTASGTTTLNSATVLRDEEGYWRSLDAELLERGAPLILSRKESEGAVPNNSTRPSFVKQLIMHVGDVKIGPERLERHSILNANSARDDALFTAVGETVRLSYTWNNVLSFPVHACNLRIVLSCARSDSNVRTLRVAPQPQGDMNKAVEYLIMPHTAVDVELSFVVETQGHVQVIGVTWDFFVDTAIPQTASSIETGLPAVSVVEVADGSDVSADSNRVVRPCGFPASLHVPGAHVFRKVGRRLNDTREQRRSETPVRWPDRSLNLIVLPQLGAVTCDIHMLPFIGAPASSERYAGRFREGQYVRAMLQVTNAGSVPLPAIALMLDRNLERNVCIHTTASDTKTDSGVFLLDALKPYETRQMELTLRMPQRKDERLKGTAGTAVIGTQKPYAGQSQVGSNGELSTVVRLSLLYLGLGGDSDPGTPGPGPVWRIARASRQFVVRRCLNVFLRYARRDVTTVTNTTTTTTTSTATDSKALGHGSASAATSLVQNKAHVLGVEVEHCWREAAEVYDIPAVFIGSPRICDGWLLERVPKPTQLESVGNTVDTAAAPGPMKHAISSLMRARSKGQHLKLRVNETGTLFVRLMRDESSPRLGDQVHGFCAETESGVQWLNLSTLHNETSEKDKDLQLDDARQYFAHVLGKRGGAYSFGLFVCWEHRASGARGDLVVPLGPSIWDEKIEGGLGSAVAPEPLREASRLHHQDEKIGPTKAVGVSVAYRLGGAASVVPLAGAPERSAVVVPVDVCIRNTTSRVMDLQAVRTGLMGVQSGSAVGGELKTTLRFLAPGCERIVRVVCTLFSHGPHRAEFLGTELHAMDERGQRYALLPRNLVSDPGFSIQVVDFSSAAVTVSPLVS</sequence>
<dbReference type="PANTHER" id="PTHR12975">
    <property type="entry name" value="TRANSPORT PROTEIN TRAPP"/>
    <property type="match status" value="1"/>
</dbReference>
<reference evidence="3" key="1">
    <citation type="journal article" date="2019" name="Nat. Commun.">
        <title>Expansion of phycobilisome linker gene families in mesophilic red algae.</title>
        <authorList>
            <person name="Lee J."/>
            <person name="Kim D."/>
            <person name="Bhattacharya D."/>
            <person name="Yoon H.S."/>
        </authorList>
    </citation>
    <scope>NUCLEOTIDE SEQUENCE [LARGE SCALE GENOMIC DNA]</scope>
    <source>
        <strain evidence="3">CCMP 1328</strain>
    </source>
</reference>
<accession>A0A5J4YJ68</accession>
<feature type="region of interest" description="Disordered" evidence="1">
    <location>
        <begin position="543"/>
        <end position="574"/>
    </location>
</feature>
<evidence type="ECO:0000313" key="3">
    <source>
        <dbReference type="Proteomes" id="UP000324585"/>
    </source>
</evidence>
<dbReference type="Proteomes" id="UP000324585">
    <property type="component" value="Unassembled WGS sequence"/>
</dbReference>
<protein>
    <recommendedName>
        <fullName evidence="4">Trafficking protein particle complex subunit 8</fullName>
    </recommendedName>
</protein>
<dbReference type="GO" id="GO:1990072">
    <property type="term" value="C:TRAPPIII protein complex"/>
    <property type="evidence" value="ECO:0007669"/>
    <property type="project" value="TreeGrafter"/>
</dbReference>
<dbReference type="Pfam" id="PF12739">
    <property type="entry name" value="TRAPPC-Trs85"/>
    <property type="match status" value="1"/>
</dbReference>
<evidence type="ECO:0000313" key="2">
    <source>
        <dbReference type="EMBL" id="KAA8491491.1"/>
    </source>
</evidence>
<organism evidence="2 3">
    <name type="scientific">Porphyridium purpureum</name>
    <name type="common">Red alga</name>
    <name type="synonym">Porphyridium cruentum</name>
    <dbReference type="NCBI Taxonomy" id="35688"/>
    <lineage>
        <taxon>Eukaryota</taxon>
        <taxon>Rhodophyta</taxon>
        <taxon>Bangiophyceae</taxon>
        <taxon>Porphyridiales</taxon>
        <taxon>Porphyridiaceae</taxon>
        <taxon>Porphyridium</taxon>
    </lineage>
</organism>